<proteinExistence type="predicted"/>
<reference evidence="3" key="1">
    <citation type="journal article" date="2019" name="Int. J. Syst. Evol. Microbiol.">
        <title>The Global Catalogue of Microorganisms (GCM) 10K type strain sequencing project: providing services to taxonomists for standard genome sequencing and annotation.</title>
        <authorList>
            <consortium name="The Broad Institute Genomics Platform"/>
            <consortium name="The Broad Institute Genome Sequencing Center for Infectious Disease"/>
            <person name="Wu L."/>
            <person name="Ma J."/>
        </authorList>
    </citation>
    <scope>NUCLEOTIDE SEQUENCE [LARGE SCALE GENOMIC DNA]</scope>
    <source>
        <strain evidence="3">JCM 16904</strain>
    </source>
</reference>
<sequence>MITNMRKIARRAASLGATAATAAAIVLVAAPSANAATWYNDPPTKASGVTTVASAPLPGGGTVQIRQGKYGNYMYVWGRVSSPASKYNSGHTMTFVVGGCDGSIDSKSKDINRTTYTAAARRNKDCTYYTRVQTSTTSKVVASTSYNP</sequence>
<evidence type="ECO:0000256" key="1">
    <source>
        <dbReference type="SAM" id="SignalP"/>
    </source>
</evidence>
<evidence type="ECO:0008006" key="4">
    <source>
        <dbReference type="Google" id="ProtNLM"/>
    </source>
</evidence>
<gene>
    <name evidence="2" type="ORF">GCM10022224_009440</name>
</gene>
<accession>A0ABP7B5K9</accession>
<organism evidence="2 3">
    <name type="scientific">Nonomuraea antimicrobica</name>
    <dbReference type="NCBI Taxonomy" id="561173"/>
    <lineage>
        <taxon>Bacteria</taxon>
        <taxon>Bacillati</taxon>
        <taxon>Actinomycetota</taxon>
        <taxon>Actinomycetes</taxon>
        <taxon>Streptosporangiales</taxon>
        <taxon>Streptosporangiaceae</taxon>
        <taxon>Nonomuraea</taxon>
    </lineage>
</organism>
<feature type="signal peptide" evidence="1">
    <location>
        <begin position="1"/>
        <end position="35"/>
    </location>
</feature>
<feature type="chain" id="PRO_5047122340" description="Secreted protein" evidence="1">
    <location>
        <begin position="36"/>
        <end position="148"/>
    </location>
</feature>
<keyword evidence="3" id="KW-1185">Reference proteome</keyword>
<name>A0ABP7B5K9_9ACTN</name>
<protein>
    <recommendedName>
        <fullName evidence="4">Secreted protein</fullName>
    </recommendedName>
</protein>
<keyword evidence="1" id="KW-0732">Signal</keyword>
<comment type="caution">
    <text evidence="2">The sequence shown here is derived from an EMBL/GenBank/DDBJ whole genome shotgun (WGS) entry which is preliminary data.</text>
</comment>
<evidence type="ECO:0000313" key="2">
    <source>
        <dbReference type="EMBL" id="GAA3648808.1"/>
    </source>
</evidence>
<evidence type="ECO:0000313" key="3">
    <source>
        <dbReference type="Proteomes" id="UP001500902"/>
    </source>
</evidence>
<dbReference type="EMBL" id="BAAAZP010000013">
    <property type="protein sequence ID" value="GAA3648808.1"/>
    <property type="molecule type" value="Genomic_DNA"/>
</dbReference>
<dbReference type="Proteomes" id="UP001500902">
    <property type="component" value="Unassembled WGS sequence"/>
</dbReference>